<dbReference type="Proteomes" id="UP000019486">
    <property type="component" value="Unassembled WGS sequence"/>
</dbReference>
<protein>
    <submittedName>
        <fullName evidence="1">Uncharacterized protein</fullName>
    </submittedName>
</protein>
<evidence type="ECO:0000313" key="2">
    <source>
        <dbReference type="Proteomes" id="UP000019486"/>
    </source>
</evidence>
<evidence type="ECO:0000313" key="1">
    <source>
        <dbReference type="EMBL" id="EWY36425.1"/>
    </source>
</evidence>
<keyword evidence="2" id="KW-1185">Reference proteome</keyword>
<gene>
    <name evidence="1" type="ORF">N825_27150</name>
</gene>
<dbReference type="AlphaFoldDB" id="W9GR93"/>
<dbReference type="EMBL" id="AVFL01000044">
    <property type="protein sequence ID" value="EWY36425.1"/>
    <property type="molecule type" value="Genomic_DNA"/>
</dbReference>
<sequence>MHCFERDAAPLRKVGLGQRAKGGPRLVPLPTGEFRSVIVRLSANGFALLFDDQRSLHALLETKLNGVSEATTAFPPDQGDHVAAVRVVVPGAGMRAGKPDFQAARVAAESSIGAMDADEIETEINGDLHGSIGDPMPLLVS</sequence>
<name>W9GR93_9PROT</name>
<accession>W9GR93</accession>
<reference evidence="1 2" key="1">
    <citation type="submission" date="2013-08" db="EMBL/GenBank/DDBJ databases">
        <title>The genome sequence of Skermanella stibiiresistens.</title>
        <authorList>
            <person name="Zhu W."/>
            <person name="Wang G."/>
        </authorList>
    </citation>
    <scope>NUCLEOTIDE SEQUENCE [LARGE SCALE GENOMIC DNA]</scope>
    <source>
        <strain evidence="1 2">SB22</strain>
    </source>
</reference>
<comment type="caution">
    <text evidence="1">The sequence shown here is derived from an EMBL/GenBank/DDBJ whole genome shotgun (WGS) entry which is preliminary data.</text>
</comment>
<organism evidence="1 2">
    <name type="scientific">Skermanella stibiiresistens SB22</name>
    <dbReference type="NCBI Taxonomy" id="1385369"/>
    <lineage>
        <taxon>Bacteria</taxon>
        <taxon>Pseudomonadati</taxon>
        <taxon>Pseudomonadota</taxon>
        <taxon>Alphaproteobacteria</taxon>
        <taxon>Rhodospirillales</taxon>
        <taxon>Azospirillaceae</taxon>
        <taxon>Skermanella</taxon>
    </lineage>
</organism>
<proteinExistence type="predicted"/>